<keyword evidence="1" id="KW-0472">Membrane</keyword>
<evidence type="ECO:0000313" key="3">
    <source>
        <dbReference type="Proteomes" id="UP001304970"/>
    </source>
</evidence>
<keyword evidence="3" id="KW-1185">Reference proteome</keyword>
<keyword evidence="1" id="KW-0812">Transmembrane</keyword>
<dbReference type="AlphaFoldDB" id="A0AA96V5D4"/>
<proteinExistence type="predicted"/>
<gene>
    <name evidence="2" type="ORF">MsAm2_02200</name>
</gene>
<accession>A0AA96V5D4</accession>
<dbReference type="Proteomes" id="UP001304970">
    <property type="component" value="Chromosome"/>
</dbReference>
<name>A0AA96V5D4_9EURY</name>
<organism evidence="2 3">
    <name type="scientific">Methanolapillus ohkumae</name>
    <dbReference type="NCBI Taxonomy" id="3028298"/>
    <lineage>
        <taxon>Archaea</taxon>
        <taxon>Methanobacteriati</taxon>
        <taxon>Methanobacteriota</taxon>
        <taxon>Stenosarchaea group</taxon>
        <taxon>Methanomicrobia</taxon>
        <taxon>Methanosarcinales</taxon>
        <taxon>Methanosarcinaceae</taxon>
        <taxon>Methanolapillus</taxon>
    </lineage>
</organism>
<reference evidence="2 3" key="1">
    <citation type="submission" date="2023-07" db="EMBL/GenBank/DDBJ databases">
        <title>Closed genome sequence of Methanosarcinaceae archaeon Am2.</title>
        <authorList>
            <person name="Poehlein A."/>
            <person name="Protasov E."/>
            <person name="Platt K."/>
            <person name="Reeh H."/>
            <person name="Daniel R."/>
            <person name="Brune A."/>
        </authorList>
    </citation>
    <scope>NUCLEOTIDE SEQUENCE [LARGE SCALE GENOMIC DNA]</scope>
    <source>
        <strain evidence="2 3">Am2</strain>
    </source>
</reference>
<evidence type="ECO:0000256" key="1">
    <source>
        <dbReference type="SAM" id="Phobius"/>
    </source>
</evidence>
<evidence type="ECO:0000313" key="2">
    <source>
        <dbReference type="EMBL" id="WNY26458.1"/>
    </source>
</evidence>
<feature type="transmembrane region" description="Helical" evidence="1">
    <location>
        <begin position="34"/>
        <end position="55"/>
    </location>
</feature>
<dbReference type="EMBL" id="CP131061">
    <property type="protein sequence ID" value="WNY26458.1"/>
    <property type="molecule type" value="Genomic_DNA"/>
</dbReference>
<sequence length="63" mass="7687">MVILEIKEMVILERSEKIKNRNTVFKKKDFKNGLFVSFLHYIFALYFCVIFLRYFTFIPICLD</sequence>
<keyword evidence="1" id="KW-1133">Transmembrane helix</keyword>
<protein>
    <submittedName>
        <fullName evidence="2">Uncharacterized protein</fullName>
    </submittedName>
</protein>